<keyword evidence="3" id="KW-1133">Transmembrane helix</keyword>
<dbReference type="GeneTree" id="ENSGT01050000244808"/>
<keyword evidence="3" id="KW-0472">Membrane</keyword>
<dbReference type="PANTHER" id="PTHR11481">
    <property type="entry name" value="IMMUNOGLOBULIN FC RECEPTOR"/>
    <property type="match status" value="1"/>
</dbReference>
<dbReference type="Pfam" id="PF13895">
    <property type="entry name" value="Ig_2"/>
    <property type="match status" value="6"/>
</dbReference>
<feature type="domain" description="Ig-like" evidence="4">
    <location>
        <begin position="602"/>
        <end position="685"/>
    </location>
</feature>
<dbReference type="SMART" id="SM00409">
    <property type="entry name" value="IG"/>
    <property type="match status" value="10"/>
</dbReference>
<dbReference type="InterPro" id="IPR013783">
    <property type="entry name" value="Ig-like_fold"/>
</dbReference>
<organism evidence="5 6">
    <name type="scientific">Felis catus</name>
    <name type="common">Cat</name>
    <name type="synonym">Felis silvestris catus</name>
    <dbReference type="NCBI Taxonomy" id="9685"/>
    <lineage>
        <taxon>Eukaryota</taxon>
        <taxon>Metazoa</taxon>
        <taxon>Chordata</taxon>
        <taxon>Craniata</taxon>
        <taxon>Vertebrata</taxon>
        <taxon>Euteleostomi</taxon>
        <taxon>Mammalia</taxon>
        <taxon>Eutheria</taxon>
        <taxon>Laurasiatheria</taxon>
        <taxon>Carnivora</taxon>
        <taxon>Feliformia</taxon>
        <taxon>Felidae</taxon>
        <taxon>Felinae</taxon>
        <taxon>Felis</taxon>
    </lineage>
</organism>
<dbReference type="SMART" id="SM00408">
    <property type="entry name" value="IGc2"/>
    <property type="match status" value="10"/>
</dbReference>
<dbReference type="RefSeq" id="XP_023103005.2">
    <property type="nucleotide sequence ID" value="XM_023247237.2"/>
</dbReference>
<dbReference type="InterPro" id="IPR003598">
    <property type="entry name" value="Ig_sub2"/>
</dbReference>
<reference evidence="5 6" key="1">
    <citation type="submission" date="2021-02" db="EMBL/GenBank/DDBJ databases">
        <title>Safari Cat Assemblies.</title>
        <authorList>
            <person name="Bredemeyer K.R."/>
            <person name="Murphy W.J."/>
        </authorList>
    </citation>
    <scope>NUCLEOTIDE SEQUENCE [LARGE SCALE GENOMIC DNA]</scope>
</reference>
<dbReference type="InterPro" id="IPR003599">
    <property type="entry name" value="Ig_sub"/>
</dbReference>
<keyword evidence="1" id="KW-0732">Signal</keyword>
<feature type="domain" description="Ig-like" evidence="4">
    <location>
        <begin position="325"/>
        <end position="410"/>
    </location>
</feature>
<gene>
    <name evidence="5" type="primary">FCRL5</name>
</gene>
<dbReference type="GeneID" id="101080608"/>
<dbReference type="Proteomes" id="UP000823872">
    <property type="component" value="Chromosome F1"/>
</dbReference>
<dbReference type="PANTHER" id="PTHR11481:SF68">
    <property type="entry name" value="FC RECEPTOR-LIKE PROTEIN 5"/>
    <property type="match status" value="1"/>
</dbReference>
<feature type="transmembrane region" description="Helical" evidence="3">
    <location>
        <begin position="978"/>
        <end position="1000"/>
    </location>
</feature>
<protein>
    <recommendedName>
        <fullName evidence="4">Ig-like domain-containing protein</fullName>
    </recommendedName>
</protein>
<evidence type="ECO:0000313" key="6">
    <source>
        <dbReference type="Proteomes" id="UP000823872"/>
    </source>
</evidence>
<feature type="domain" description="Ig-like" evidence="4">
    <location>
        <begin position="881"/>
        <end position="966"/>
    </location>
</feature>
<evidence type="ECO:0000256" key="2">
    <source>
        <dbReference type="ARBA" id="ARBA00023157"/>
    </source>
</evidence>
<feature type="domain" description="Ig-like" evidence="4">
    <location>
        <begin position="60"/>
        <end position="138"/>
    </location>
</feature>
<feature type="domain" description="Ig-like" evidence="4">
    <location>
        <begin position="416"/>
        <end position="501"/>
    </location>
</feature>
<dbReference type="PROSITE" id="PS50835">
    <property type="entry name" value="IG_LIKE"/>
    <property type="match status" value="10"/>
</dbReference>
<dbReference type="InterPro" id="IPR050488">
    <property type="entry name" value="Ig_Fc_receptor"/>
</dbReference>
<feature type="domain" description="Ig-like" evidence="4">
    <location>
        <begin position="228"/>
        <end position="314"/>
    </location>
</feature>
<accession>A0ABI7XQC8</accession>
<reference evidence="5" key="3">
    <citation type="submission" date="2025-09" db="UniProtKB">
        <authorList>
            <consortium name="Ensembl"/>
        </authorList>
    </citation>
    <scope>IDENTIFICATION</scope>
    <source>
        <strain evidence="5">breed Abyssinian</strain>
    </source>
</reference>
<keyword evidence="3" id="KW-0812">Transmembrane</keyword>
<dbReference type="InterPro" id="IPR007110">
    <property type="entry name" value="Ig-like_dom"/>
</dbReference>
<evidence type="ECO:0000256" key="3">
    <source>
        <dbReference type="SAM" id="Phobius"/>
    </source>
</evidence>
<keyword evidence="6" id="KW-1185">Reference proteome</keyword>
<dbReference type="InterPro" id="IPR036179">
    <property type="entry name" value="Ig-like_dom_sf"/>
</dbReference>
<evidence type="ECO:0000259" key="4">
    <source>
        <dbReference type="PROSITE" id="PS50835"/>
    </source>
</evidence>
<sequence length="1118" mass="120968">MSSSGLLWSCASQEPKPALLLLRKALVWPHPGAGQAFMLLWVSVLVLAPVSGKSEAAAKPVISLHPPWTVVFTGETVTLTCHVLHFHAPEKIKRFLWYLEGRILRETPGNTLEVRDSGQYRCQTQDSLPSDHVSLTFSSANLILQAPPFVFEGDSVVLRCRANAEITLDTTTLHRRGEVLSVSDESSDFRIEQASLKDNGDYRCSGFKNGCCSYSSNTINIEVQELFPRPVLTASLSPTVSGKSVTLTCKTQLPPLRSDVKLWFRFFKDDHMLQSGSESFLKIPTLTTRSRDPPYYWCEAQRGSSGVCKQSQKSQLRVQIPVSRPVLTLSPHGASVPEGHTVTLTCKAESGSFPILYQFLREEVVIQKMEPTRGIKSVMSLRAEHSGNYYCTADNGLGAQRSLPVYLTVTVPVSRPVLTLSPRGALVPEGHTVTLSCKAERGSPRILYKFYHENISLGSRSVLSAGGVSLRVTVTVQDSGNYFCTADNGFGPQRSEAKSLSVKVPVSRPILTIWRPRSQVVEGDVVELYCRAWKGSPPILYRFYHEDNALGSSRVYSRGGASFKLPLSAEHSGKYACEADNGLGAWRSETVSLDVKVPASRPVLTVRTPRAQAVEGDVVELHCEAQRGSSPILYRFYREDNALGSSKVHSRGGASFKLPLSAEHSGKYACEADNGLGAWRSETVSLDVKVPASRPVLTVRMPRAQAVEGDVVELRCEAQRGSPPILYRFYREDNALGSSRVHSRGGASFKLPLSAEHSGKYACEADNGLGARRSEMVSLNVTVPASRPVLTVRTPRAQAVEGDVVELHCEAQRGSPPILYRFYREDVPLESSSAPSGGGTSFYLSLTTEHSGNYSCEADNGLGAQRSEVVPLSVIVPASHPTLTLRAPGAQAKVGDMVELRCEAQRGSPPIWYRFYHEDVPLGNSSAPSGGGASLNLSLTAEHSGNYSCEADNGLGARRSEAVPLSMSGLTGSRSGPIATGVTGGLFSTLGFGVVALLLYCRLPRKAGGRPTSDPSRSPADSDIREPVYHNAPAWLELQPVYSNVNPKGGEVVYSEVRRIPQGSKPAANSDSVLGLLRTHLPSHGQAASHRPSDPPGSSVIYSQVKVACPSAYVAPQS</sequence>
<feature type="domain" description="Ig-like" evidence="4">
    <location>
        <begin position="509"/>
        <end position="592"/>
    </location>
</feature>
<dbReference type="Gene3D" id="2.60.40.10">
    <property type="entry name" value="Immunoglobulins"/>
    <property type="match status" value="10"/>
</dbReference>
<evidence type="ECO:0000313" key="5">
    <source>
        <dbReference type="Ensembl" id="ENSFCTP00005024751.1"/>
    </source>
</evidence>
<feature type="domain" description="Ig-like" evidence="4">
    <location>
        <begin position="152"/>
        <end position="220"/>
    </location>
</feature>
<dbReference type="SUPFAM" id="SSF48726">
    <property type="entry name" value="Immunoglobulin"/>
    <property type="match status" value="10"/>
</dbReference>
<dbReference type="Ensembl" id="ENSFCTT00005035909.1">
    <property type="protein sequence ID" value="ENSFCTP00005024751.1"/>
    <property type="gene ID" value="ENSFCTG00005012631.1"/>
</dbReference>
<reference evidence="5" key="2">
    <citation type="submission" date="2025-08" db="UniProtKB">
        <authorList>
            <consortium name="Ensembl"/>
        </authorList>
    </citation>
    <scope>IDENTIFICATION</scope>
    <source>
        <strain evidence="5">breed Abyssinian</strain>
    </source>
</reference>
<name>A0ABI7XQC8_FELCA</name>
<dbReference type="Pfam" id="PF13927">
    <property type="entry name" value="Ig_3"/>
    <property type="match status" value="3"/>
</dbReference>
<keyword evidence="2" id="KW-1015">Disulfide bond</keyword>
<feature type="domain" description="Ig-like" evidence="4">
    <location>
        <begin position="695"/>
        <end position="782"/>
    </location>
</feature>
<evidence type="ECO:0000256" key="1">
    <source>
        <dbReference type="ARBA" id="ARBA00022729"/>
    </source>
</evidence>
<feature type="domain" description="Ig-like" evidence="4">
    <location>
        <begin position="788"/>
        <end position="873"/>
    </location>
</feature>
<proteinExistence type="predicted"/>